<dbReference type="GO" id="GO:0005634">
    <property type="term" value="C:nucleus"/>
    <property type="evidence" value="ECO:0007669"/>
    <property type="project" value="TreeGrafter"/>
</dbReference>
<dbReference type="CDD" id="cd18793">
    <property type="entry name" value="SF2_C_SNF"/>
    <property type="match status" value="1"/>
</dbReference>
<dbReference type="InterPro" id="IPR027417">
    <property type="entry name" value="P-loop_NTPase"/>
</dbReference>
<proteinExistence type="predicted"/>
<dbReference type="InterPro" id="IPR038718">
    <property type="entry name" value="SNF2-like_sf"/>
</dbReference>
<dbReference type="GO" id="GO:0016787">
    <property type="term" value="F:hydrolase activity"/>
    <property type="evidence" value="ECO:0007669"/>
    <property type="project" value="UniProtKB-KW"/>
</dbReference>
<dbReference type="InterPro" id="IPR050628">
    <property type="entry name" value="SNF2_RAD54_helicase_TF"/>
</dbReference>
<evidence type="ECO:0000256" key="3">
    <source>
        <dbReference type="ARBA" id="ARBA00022840"/>
    </source>
</evidence>
<organism evidence="6 7">
    <name type="scientific">Podospora didyma</name>
    <dbReference type="NCBI Taxonomy" id="330526"/>
    <lineage>
        <taxon>Eukaryota</taxon>
        <taxon>Fungi</taxon>
        <taxon>Dikarya</taxon>
        <taxon>Ascomycota</taxon>
        <taxon>Pezizomycotina</taxon>
        <taxon>Sordariomycetes</taxon>
        <taxon>Sordariomycetidae</taxon>
        <taxon>Sordariales</taxon>
        <taxon>Podosporaceae</taxon>
        <taxon>Podospora</taxon>
    </lineage>
</organism>
<accession>A0AAE0NQL5</accession>
<dbReference type="GO" id="GO:0005524">
    <property type="term" value="F:ATP binding"/>
    <property type="evidence" value="ECO:0007669"/>
    <property type="project" value="UniProtKB-KW"/>
</dbReference>
<gene>
    <name evidence="6" type="ORF">B0H63DRAFT_449870</name>
</gene>
<dbReference type="AlphaFoldDB" id="A0AAE0NQL5"/>
<keyword evidence="1" id="KW-0547">Nucleotide-binding</keyword>
<feature type="domain" description="Helicase ATP-binding" evidence="5">
    <location>
        <begin position="398"/>
        <end position="573"/>
    </location>
</feature>
<evidence type="ECO:0000256" key="2">
    <source>
        <dbReference type="ARBA" id="ARBA00022801"/>
    </source>
</evidence>
<dbReference type="SMART" id="SM00487">
    <property type="entry name" value="DEXDc"/>
    <property type="match status" value="1"/>
</dbReference>
<feature type="region of interest" description="Disordered" evidence="4">
    <location>
        <begin position="1"/>
        <end position="33"/>
    </location>
</feature>
<dbReference type="InterPro" id="IPR001650">
    <property type="entry name" value="Helicase_C-like"/>
</dbReference>
<evidence type="ECO:0000259" key="5">
    <source>
        <dbReference type="PROSITE" id="PS51192"/>
    </source>
</evidence>
<evidence type="ECO:0000313" key="7">
    <source>
        <dbReference type="Proteomes" id="UP001285441"/>
    </source>
</evidence>
<dbReference type="Gene3D" id="3.40.50.300">
    <property type="entry name" value="P-loop containing nucleotide triphosphate hydrolases"/>
    <property type="match status" value="1"/>
</dbReference>
<keyword evidence="2" id="KW-0378">Hydrolase</keyword>
<evidence type="ECO:0000256" key="1">
    <source>
        <dbReference type="ARBA" id="ARBA00022741"/>
    </source>
</evidence>
<dbReference type="Pfam" id="PF00271">
    <property type="entry name" value="Helicase_C"/>
    <property type="match status" value="1"/>
</dbReference>
<dbReference type="InterPro" id="IPR014001">
    <property type="entry name" value="Helicase_ATP-bd"/>
</dbReference>
<dbReference type="Pfam" id="PF00176">
    <property type="entry name" value="SNF2-rel_dom"/>
    <property type="match status" value="2"/>
</dbReference>
<comment type="caution">
    <text evidence="6">The sequence shown here is derived from an EMBL/GenBank/DDBJ whole genome shotgun (WGS) entry which is preliminary data.</text>
</comment>
<sequence length="881" mass="97413">MDRHSGPPPKRPGSSSALDLPPSDAKRVRLGAGAGDWALEHSSFPLNPPPTVQHQPELVHSQLQPWIPDHIPTAYENHTVCGQQEISSSLPPLAPWTGTPHSLECSATIPHQDQTVWGSPFPVPSNLVSGDSEGSWSSSIYIPNTTPDMSFTPDMNNMAEVPFENDHHDINHPAYPSMDSINQFHTQYAEMHDIPAPPLADQACFSQPSAFGPKQLDYDNKLLAPQNTHQHYPETVMGDAHLATSHSIGILFANGDHANPGTYDSEADALGDDDSEVDAAEYCGALGADAMGDNGIMGVGAMQCNIASADTAITESIEARREVEAILNCGLDRQLLKLPTKLSNILRTLLMSHQLSGVNFVAQRERRKDCKLPSLMGQEPVKGTSFYMHTVTGERTTTKPSIETVGGILADEVGLGKTLTMLVAITSNDSIMASRSFWRGNPEGTMQNSRATLVVVPSYVVMDWWFNEIKTLLDCHIVLTTYATLSAELDANPKLIYYINWFRVVLDEGGYPSPFSDANRPISRSAHNIRHERTRQFRAATMLSAQFRWCLTGTPISNSLSDLGALVKFLQIPYLDNKADFLRHIVAPIKENKQNGAKNLRLLLESICLRRTAQDVLLPDALGILHHVKLSAEEAAIYDKVGATAKSLIEKTISGIALPAQNSDHLCTITKLRMLRTHGTVDKDIANTHEQNEPGEDEANGIDPVVTRTCAQCECEIETWHSIDANRKICVDCFSSSPISSLMEDPPEREWMKTRMDPKTDESGIDIWNEHTSTILRLVDDVSDHQFSDKCIIFTSWNRTLDIVATLLDDMGFPFCRIDGKLGAVARAEIMRTFHTEHSMRVLMMPLGTGTMGHNISVATRIHILEPQWNPLRDFFDRSRC</sequence>
<reference evidence="6" key="2">
    <citation type="submission" date="2023-06" db="EMBL/GenBank/DDBJ databases">
        <authorList>
            <consortium name="Lawrence Berkeley National Laboratory"/>
            <person name="Haridas S."/>
            <person name="Hensen N."/>
            <person name="Bonometti L."/>
            <person name="Westerberg I."/>
            <person name="Brannstrom I.O."/>
            <person name="Guillou S."/>
            <person name="Cros-Aarteil S."/>
            <person name="Calhoun S."/>
            <person name="Kuo A."/>
            <person name="Mondo S."/>
            <person name="Pangilinan J."/>
            <person name="Riley R."/>
            <person name="LaButti K."/>
            <person name="Andreopoulos B."/>
            <person name="Lipzen A."/>
            <person name="Chen C."/>
            <person name="Yanf M."/>
            <person name="Daum C."/>
            <person name="Ng V."/>
            <person name="Clum A."/>
            <person name="Steindorff A."/>
            <person name="Ohm R."/>
            <person name="Martin F."/>
            <person name="Silar P."/>
            <person name="Natvig D."/>
            <person name="Lalanne C."/>
            <person name="Gautier V."/>
            <person name="Ament-velasquez S.L."/>
            <person name="Kruys A."/>
            <person name="Hutchinson M.I."/>
            <person name="Powell A.J."/>
            <person name="Barry K."/>
            <person name="Miller A.N."/>
            <person name="Grigoriev I.V."/>
            <person name="Debuchy R."/>
            <person name="Gladieux P."/>
            <person name="Thoren M.H."/>
            <person name="Johannesson H."/>
        </authorList>
    </citation>
    <scope>NUCLEOTIDE SEQUENCE</scope>
    <source>
        <strain evidence="6">CBS 232.78</strain>
    </source>
</reference>
<dbReference type="GO" id="GO:0006281">
    <property type="term" value="P:DNA repair"/>
    <property type="evidence" value="ECO:0007669"/>
    <property type="project" value="TreeGrafter"/>
</dbReference>
<dbReference type="EMBL" id="JAULSW010000004">
    <property type="protein sequence ID" value="KAK3385871.1"/>
    <property type="molecule type" value="Genomic_DNA"/>
</dbReference>
<dbReference type="InterPro" id="IPR000330">
    <property type="entry name" value="SNF2_N"/>
</dbReference>
<dbReference type="SUPFAM" id="SSF52540">
    <property type="entry name" value="P-loop containing nucleoside triphosphate hydrolases"/>
    <property type="match status" value="2"/>
</dbReference>
<protein>
    <submittedName>
        <fullName evidence="6">SNF2 family N-terminal domain-containing protein</fullName>
    </submittedName>
</protein>
<dbReference type="Gene3D" id="3.40.50.10810">
    <property type="entry name" value="Tandem AAA-ATPase domain"/>
    <property type="match status" value="2"/>
</dbReference>
<dbReference type="InterPro" id="IPR049730">
    <property type="entry name" value="SNF2/RAD54-like_C"/>
</dbReference>
<reference evidence="6" key="1">
    <citation type="journal article" date="2023" name="Mol. Phylogenet. Evol.">
        <title>Genome-scale phylogeny and comparative genomics of the fungal order Sordariales.</title>
        <authorList>
            <person name="Hensen N."/>
            <person name="Bonometti L."/>
            <person name="Westerberg I."/>
            <person name="Brannstrom I.O."/>
            <person name="Guillou S."/>
            <person name="Cros-Aarteil S."/>
            <person name="Calhoun S."/>
            <person name="Haridas S."/>
            <person name="Kuo A."/>
            <person name="Mondo S."/>
            <person name="Pangilinan J."/>
            <person name="Riley R."/>
            <person name="LaButti K."/>
            <person name="Andreopoulos B."/>
            <person name="Lipzen A."/>
            <person name="Chen C."/>
            <person name="Yan M."/>
            <person name="Daum C."/>
            <person name="Ng V."/>
            <person name="Clum A."/>
            <person name="Steindorff A."/>
            <person name="Ohm R.A."/>
            <person name="Martin F."/>
            <person name="Silar P."/>
            <person name="Natvig D.O."/>
            <person name="Lalanne C."/>
            <person name="Gautier V."/>
            <person name="Ament-Velasquez S.L."/>
            <person name="Kruys A."/>
            <person name="Hutchinson M.I."/>
            <person name="Powell A.J."/>
            <person name="Barry K."/>
            <person name="Miller A.N."/>
            <person name="Grigoriev I.V."/>
            <person name="Debuchy R."/>
            <person name="Gladieux P."/>
            <person name="Hiltunen Thoren M."/>
            <person name="Johannesson H."/>
        </authorList>
    </citation>
    <scope>NUCLEOTIDE SEQUENCE</scope>
    <source>
        <strain evidence="6">CBS 232.78</strain>
    </source>
</reference>
<dbReference type="Proteomes" id="UP001285441">
    <property type="component" value="Unassembled WGS sequence"/>
</dbReference>
<keyword evidence="3" id="KW-0067">ATP-binding</keyword>
<evidence type="ECO:0000256" key="4">
    <source>
        <dbReference type="SAM" id="MobiDB-lite"/>
    </source>
</evidence>
<evidence type="ECO:0000313" key="6">
    <source>
        <dbReference type="EMBL" id="KAK3385871.1"/>
    </source>
</evidence>
<keyword evidence="7" id="KW-1185">Reference proteome</keyword>
<feature type="compositionally biased region" description="Pro residues" evidence="4">
    <location>
        <begin position="1"/>
        <end position="11"/>
    </location>
</feature>
<dbReference type="PANTHER" id="PTHR45626:SF52">
    <property type="entry name" value="SINGLE-STRANDED DNA-DEPENDENT ATPASE (EUROFUNG)"/>
    <property type="match status" value="1"/>
</dbReference>
<dbReference type="GO" id="GO:0008094">
    <property type="term" value="F:ATP-dependent activity, acting on DNA"/>
    <property type="evidence" value="ECO:0007669"/>
    <property type="project" value="TreeGrafter"/>
</dbReference>
<dbReference type="CDD" id="cd18008">
    <property type="entry name" value="DEXDc_SHPRH-like"/>
    <property type="match status" value="1"/>
</dbReference>
<name>A0AAE0NQL5_9PEZI</name>
<dbReference type="PANTHER" id="PTHR45626">
    <property type="entry name" value="TRANSCRIPTION TERMINATION FACTOR 2-RELATED"/>
    <property type="match status" value="1"/>
</dbReference>
<dbReference type="PROSITE" id="PS51192">
    <property type="entry name" value="HELICASE_ATP_BIND_1"/>
    <property type="match status" value="1"/>
</dbReference>